<protein>
    <recommendedName>
        <fullName evidence="1">F-box domain-containing protein</fullName>
    </recommendedName>
</protein>
<keyword evidence="4" id="KW-1185">Reference proteome</keyword>
<dbReference type="PANTHER" id="PTHR31672:SF11">
    <property type="entry name" value="F-BOX PROTEIN CPR1-LIKE ISOFORM X2"/>
    <property type="match status" value="1"/>
</dbReference>
<gene>
    <name evidence="2" type="ORF">LVIROSA_LOCUS21198</name>
    <name evidence="3" type="ORF">LVIROSA_LOCUS24911</name>
</gene>
<dbReference type="SUPFAM" id="SSF81383">
    <property type="entry name" value="F-box domain"/>
    <property type="match status" value="1"/>
</dbReference>
<dbReference type="InterPro" id="IPR001810">
    <property type="entry name" value="F-box_dom"/>
</dbReference>
<accession>A0AAU9NLG0</accession>
<dbReference type="InterPro" id="IPR036047">
    <property type="entry name" value="F-box-like_dom_sf"/>
</dbReference>
<evidence type="ECO:0000259" key="1">
    <source>
        <dbReference type="Pfam" id="PF00646"/>
    </source>
</evidence>
<dbReference type="Proteomes" id="UP001157418">
    <property type="component" value="Unassembled WGS sequence"/>
</dbReference>
<dbReference type="EMBL" id="CAKMRJ010003829">
    <property type="protein sequence ID" value="CAH1434701.1"/>
    <property type="molecule type" value="Genomic_DNA"/>
</dbReference>
<dbReference type="AlphaFoldDB" id="A0AAU9NLG0"/>
<sequence>MGVVMSKCRKECEDEQMKRKKNEVHWFVFLPDDVVLNILKRLPNVFLRYNAKYVCKQWFSIITNMILLDHHASVILQKSYGSFTGRLVDVREDGEGLEAKHENLDINFFGKIKSWYNEFLLITNPTRRRNSLYIFNIITKERSFLPKCPTSCAQFDTSRCEMALSFDKSKGVYKVVHLYMGLSIQCHILHLEKDIVSRVSSKW</sequence>
<name>A0AAU9NLG0_9ASTR</name>
<evidence type="ECO:0000313" key="3">
    <source>
        <dbReference type="EMBL" id="CAH1438665.1"/>
    </source>
</evidence>
<dbReference type="Gene3D" id="1.20.1280.50">
    <property type="match status" value="1"/>
</dbReference>
<organism evidence="3 4">
    <name type="scientific">Lactuca virosa</name>
    <dbReference type="NCBI Taxonomy" id="75947"/>
    <lineage>
        <taxon>Eukaryota</taxon>
        <taxon>Viridiplantae</taxon>
        <taxon>Streptophyta</taxon>
        <taxon>Embryophyta</taxon>
        <taxon>Tracheophyta</taxon>
        <taxon>Spermatophyta</taxon>
        <taxon>Magnoliopsida</taxon>
        <taxon>eudicotyledons</taxon>
        <taxon>Gunneridae</taxon>
        <taxon>Pentapetalae</taxon>
        <taxon>asterids</taxon>
        <taxon>campanulids</taxon>
        <taxon>Asterales</taxon>
        <taxon>Asteraceae</taxon>
        <taxon>Cichorioideae</taxon>
        <taxon>Cichorieae</taxon>
        <taxon>Lactucinae</taxon>
        <taxon>Lactuca</taxon>
    </lineage>
</organism>
<evidence type="ECO:0000313" key="4">
    <source>
        <dbReference type="Proteomes" id="UP001157418"/>
    </source>
</evidence>
<dbReference type="InterPro" id="IPR050796">
    <property type="entry name" value="SCF_F-box_component"/>
</dbReference>
<proteinExistence type="predicted"/>
<dbReference type="PANTHER" id="PTHR31672">
    <property type="entry name" value="BNACNNG10540D PROTEIN"/>
    <property type="match status" value="1"/>
</dbReference>
<dbReference type="EMBL" id="CAKMRJ010004445">
    <property type="protein sequence ID" value="CAH1438665.1"/>
    <property type="molecule type" value="Genomic_DNA"/>
</dbReference>
<evidence type="ECO:0000313" key="2">
    <source>
        <dbReference type="EMBL" id="CAH1434701.1"/>
    </source>
</evidence>
<comment type="caution">
    <text evidence="3">The sequence shown here is derived from an EMBL/GenBank/DDBJ whole genome shotgun (WGS) entry which is preliminary data.</text>
</comment>
<feature type="domain" description="F-box" evidence="1">
    <location>
        <begin position="30"/>
        <end position="67"/>
    </location>
</feature>
<dbReference type="Pfam" id="PF00646">
    <property type="entry name" value="F-box"/>
    <property type="match status" value="1"/>
</dbReference>
<reference evidence="3 4" key="1">
    <citation type="submission" date="2022-01" db="EMBL/GenBank/DDBJ databases">
        <authorList>
            <person name="Xiong W."/>
            <person name="Schranz E."/>
        </authorList>
    </citation>
    <scope>NUCLEOTIDE SEQUENCE [LARGE SCALE GENOMIC DNA]</scope>
</reference>